<evidence type="ECO:0000313" key="3">
    <source>
        <dbReference type="EMBL" id="KON73891.1"/>
    </source>
</evidence>
<keyword evidence="4" id="KW-1185">Reference proteome</keyword>
<dbReference type="AlphaFoldDB" id="A0A0M0F9N1"/>
<dbReference type="CDD" id="cd00090">
    <property type="entry name" value="HTH_ARSR"/>
    <property type="match status" value="1"/>
</dbReference>
<evidence type="ECO:0000313" key="4">
    <source>
        <dbReference type="Proteomes" id="UP000037387"/>
    </source>
</evidence>
<protein>
    <recommendedName>
        <fullName evidence="2">Transcription regulator PadR N-terminal domain-containing protein</fullName>
    </recommendedName>
</protein>
<dbReference type="Proteomes" id="UP000037387">
    <property type="component" value="Unassembled WGS sequence"/>
</dbReference>
<dbReference type="InterPro" id="IPR005149">
    <property type="entry name" value="Tscrpt_reg_PadR_N"/>
</dbReference>
<sequence>MGEPGGPGSRVVGRAGGPLMATVFAHGELRLYLLALLDTGPKHGYELITELSERFGGTYRPSAGTIYPRLARLEDEGLVHRSADGRKTTYELTPAGRAEIEARRADVAALEHGIAETVRQRAEALRADVQGSLKGLRAELAAAAQTARARPRDGGPDPRRRESYAWRMEAEALLQRFREDVRADLRRADAASVVSELTVDTLRTVLDSARKAVRATLP</sequence>
<accession>A0A0M0F9N1</accession>
<evidence type="ECO:0000259" key="2">
    <source>
        <dbReference type="Pfam" id="PF03551"/>
    </source>
</evidence>
<proteinExistence type="predicted"/>
<dbReference type="EMBL" id="ATNL01000007">
    <property type="protein sequence ID" value="KON73891.1"/>
    <property type="molecule type" value="Genomic_DNA"/>
</dbReference>
<gene>
    <name evidence="3" type="ORF">M768_07240</name>
</gene>
<dbReference type="PANTHER" id="PTHR43252:SF7">
    <property type="entry name" value="TRANSCRIPTIONAL REGULATOR YQJI"/>
    <property type="match status" value="1"/>
</dbReference>
<dbReference type="InterPro" id="IPR011991">
    <property type="entry name" value="ArsR-like_HTH"/>
</dbReference>
<dbReference type="SUPFAM" id="SSF46785">
    <property type="entry name" value="Winged helix' DNA-binding domain"/>
    <property type="match status" value="1"/>
</dbReference>
<dbReference type="Pfam" id="PF03551">
    <property type="entry name" value="PadR"/>
    <property type="match status" value="1"/>
</dbReference>
<feature type="compositionally biased region" description="Basic and acidic residues" evidence="1">
    <location>
        <begin position="150"/>
        <end position="163"/>
    </location>
</feature>
<comment type="caution">
    <text evidence="3">The sequence shown here is derived from an EMBL/GenBank/DDBJ whole genome shotgun (WGS) entry which is preliminary data.</text>
</comment>
<dbReference type="InterPro" id="IPR036388">
    <property type="entry name" value="WH-like_DNA-bd_sf"/>
</dbReference>
<dbReference type="PATRIC" id="fig|1350482.3.peg.1452"/>
<dbReference type="InterPro" id="IPR036390">
    <property type="entry name" value="WH_DNA-bd_sf"/>
</dbReference>
<feature type="region of interest" description="Disordered" evidence="1">
    <location>
        <begin position="144"/>
        <end position="163"/>
    </location>
</feature>
<feature type="domain" description="Transcription regulator PadR N-terminal" evidence="2">
    <location>
        <begin position="33"/>
        <end position="101"/>
    </location>
</feature>
<dbReference type="Gene3D" id="1.10.10.10">
    <property type="entry name" value="Winged helix-like DNA-binding domain superfamily/Winged helix DNA-binding domain"/>
    <property type="match status" value="1"/>
</dbReference>
<organism evidence="3 4">
    <name type="scientific">Cellulosimicrobium cellulans F16</name>
    <dbReference type="NCBI Taxonomy" id="1350482"/>
    <lineage>
        <taxon>Bacteria</taxon>
        <taxon>Bacillati</taxon>
        <taxon>Actinomycetota</taxon>
        <taxon>Actinomycetes</taxon>
        <taxon>Micrococcales</taxon>
        <taxon>Promicromonosporaceae</taxon>
        <taxon>Cellulosimicrobium</taxon>
    </lineage>
</organism>
<reference evidence="3 4" key="1">
    <citation type="journal article" date="2015" name="Sci. Rep.">
        <title>Functional and structural properties of a novel cellulosome-like multienzyme complex: efficient glycoside hydrolysis of water-insoluble 7-xylosyl-10-deacetylpaclitaxel.</title>
        <authorList>
            <person name="Dou T.Y."/>
            <person name="Luan H.W."/>
            <person name="Ge G.B."/>
            <person name="Dong M.M."/>
            <person name="Zou H.F."/>
            <person name="He Y.Q."/>
            <person name="Cui P."/>
            <person name="Wang J.Y."/>
            <person name="Hao D.C."/>
            <person name="Yang S.L."/>
            <person name="Yang L."/>
        </authorList>
    </citation>
    <scope>NUCLEOTIDE SEQUENCE [LARGE SCALE GENOMIC DNA]</scope>
    <source>
        <strain evidence="3 4">F16</strain>
    </source>
</reference>
<dbReference type="PANTHER" id="PTHR43252">
    <property type="entry name" value="TRANSCRIPTIONAL REGULATOR YQJI"/>
    <property type="match status" value="1"/>
</dbReference>
<evidence type="ECO:0000256" key="1">
    <source>
        <dbReference type="SAM" id="MobiDB-lite"/>
    </source>
</evidence>
<name>A0A0M0F9N1_CELCE</name>